<feature type="transmembrane region" description="Helical" evidence="7">
    <location>
        <begin position="321"/>
        <end position="342"/>
    </location>
</feature>
<name>A0ABP8DIA7_9ACTN</name>
<dbReference type="Gene3D" id="1.20.1740.10">
    <property type="entry name" value="Amino acid/polyamine transporter I"/>
    <property type="match status" value="1"/>
</dbReference>
<keyword evidence="3 7" id="KW-0812">Transmembrane</keyword>
<feature type="transmembrane region" description="Helical" evidence="7">
    <location>
        <begin position="348"/>
        <end position="368"/>
    </location>
</feature>
<feature type="transmembrane region" description="Helical" evidence="7">
    <location>
        <begin position="375"/>
        <end position="401"/>
    </location>
</feature>
<gene>
    <name evidence="8" type="ORF">GCM10022255_069500</name>
</gene>
<comment type="caution">
    <text evidence="8">The sequence shown here is derived from an EMBL/GenBank/DDBJ whole genome shotgun (WGS) entry which is preliminary data.</text>
</comment>
<keyword evidence="9" id="KW-1185">Reference proteome</keyword>
<dbReference type="InterPro" id="IPR002293">
    <property type="entry name" value="AA/rel_permease1"/>
</dbReference>
<feature type="transmembrane region" description="Helical" evidence="7">
    <location>
        <begin position="44"/>
        <end position="65"/>
    </location>
</feature>
<feature type="compositionally biased region" description="Basic residues" evidence="6">
    <location>
        <begin position="434"/>
        <end position="446"/>
    </location>
</feature>
<sequence>MTSQVPRRLGFAHATALYVGALLGPGVLTLPALAAEVAGPGSLLAWAVLVAASVPLAATFTALAIRHRQAAGIAGLAELAFGRRAFAMVGWCFYCATPIAACAAALIGGQYAATALGAGRPAGLAVAGGILTAIFAANVFGLHTSGRLQLGVVGALVAMLSTAAITASPHVDAVNLHPLLPAGPVPVGRAAAVLFIAFSGWEACGHLTDGVARPARTLPRVAAAAVVIVGVLYLGLATVTVGVLGPTAATTPAPFIALLHHGIGAAAGPAAAVVALLLTCGAGITFVAGAIRLGDALARRGALPAWLTTPGDPAGRSRRNLLIQAAAAMLVAAVCLGTHTGVGPLLRILSVLLAAVTLAGATAGIVLLPTWRRTAAAVIASAVTAVVLGAAGPLVVVPAIVGASGVTFAAVRRPQRRRPEPHPAVRPAAEAPWKRRPPHRARRRRPLPAPRRLARATAGPAIASGVATAASPTRARR</sequence>
<evidence type="ECO:0000256" key="1">
    <source>
        <dbReference type="ARBA" id="ARBA00004651"/>
    </source>
</evidence>
<feature type="transmembrane region" description="Helical" evidence="7">
    <location>
        <begin position="148"/>
        <end position="167"/>
    </location>
</feature>
<dbReference type="Proteomes" id="UP001500620">
    <property type="component" value="Unassembled WGS sequence"/>
</dbReference>
<evidence type="ECO:0000256" key="6">
    <source>
        <dbReference type="SAM" id="MobiDB-lite"/>
    </source>
</evidence>
<comment type="subcellular location">
    <subcellularLocation>
        <location evidence="1">Cell membrane</location>
        <topology evidence="1">Multi-pass membrane protein</topology>
    </subcellularLocation>
</comment>
<feature type="transmembrane region" description="Helical" evidence="7">
    <location>
        <begin position="265"/>
        <end position="291"/>
    </location>
</feature>
<keyword evidence="5 7" id="KW-0472">Membrane</keyword>
<dbReference type="EMBL" id="BAABAT010000024">
    <property type="protein sequence ID" value="GAA4256482.1"/>
    <property type="molecule type" value="Genomic_DNA"/>
</dbReference>
<evidence type="ECO:0000256" key="4">
    <source>
        <dbReference type="ARBA" id="ARBA00022989"/>
    </source>
</evidence>
<dbReference type="PANTHER" id="PTHR42770">
    <property type="entry name" value="AMINO ACID TRANSPORTER-RELATED"/>
    <property type="match status" value="1"/>
</dbReference>
<protein>
    <submittedName>
        <fullName evidence="8">Amino acid permease</fullName>
    </submittedName>
</protein>
<keyword evidence="2" id="KW-1003">Cell membrane</keyword>
<feature type="transmembrane region" description="Helical" evidence="7">
    <location>
        <begin position="121"/>
        <end position="141"/>
    </location>
</feature>
<dbReference type="InterPro" id="IPR050367">
    <property type="entry name" value="APC_superfamily"/>
</dbReference>
<evidence type="ECO:0000313" key="8">
    <source>
        <dbReference type="EMBL" id="GAA4256482.1"/>
    </source>
</evidence>
<evidence type="ECO:0000256" key="3">
    <source>
        <dbReference type="ARBA" id="ARBA00022692"/>
    </source>
</evidence>
<evidence type="ECO:0000256" key="2">
    <source>
        <dbReference type="ARBA" id="ARBA00022475"/>
    </source>
</evidence>
<feature type="transmembrane region" description="Helical" evidence="7">
    <location>
        <begin position="187"/>
        <end position="209"/>
    </location>
</feature>
<keyword evidence="4 7" id="KW-1133">Transmembrane helix</keyword>
<dbReference type="PIRSF" id="PIRSF006060">
    <property type="entry name" value="AA_transporter"/>
    <property type="match status" value="1"/>
</dbReference>
<evidence type="ECO:0000256" key="7">
    <source>
        <dbReference type="SAM" id="Phobius"/>
    </source>
</evidence>
<organism evidence="8 9">
    <name type="scientific">Dactylosporangium darangshiense</name>
    <dbReference type="NCBI Taxonomy" id="579108"/>
    <lineage>
        <taxon>Bacteria</taxon>
        <taxon>Bacillati</taxon>
        <taxon>Actinomycetota</taxon>
        <taxon>Actinomycetes</taxon>
        <taxon>Micromonosporales</taxon>
        <taxon>Micromonosporaceae</taxon>
        <taxon>Dactylosporangium</taxon>
    </lineage>
</organism>
<dbReference type="Pfam" id="PF13520">
    <property type="entry name" value="AA_permease_2"/>
    <property type="match status" value="1"/>
</dbReference>
<evidence type="ECO:0000313" key="9">
    <source>
        <dbReference type="Proteomes" id="UP001500620"/>
    </source>
</evidence>
<feature type="transmembrane region" description="Helical" evidence="7">
    <location>
        <begin position="86"/>
        <end position="109"/>
    </location>
</feature>
<dbReference type="PANTHER" id="PTHR42770:SF13">
    <property type="entry name" value="L-METHIONINE_BRANCHED-CHAIN AMINO ACID EXPORTER YJEH"/>
    <property type="match status" value="1"/>
</dbReference>
<feature type="transmembrane region" description="Helical" evidence="7">
    <location>
        <begin position="221"/>
        <end position="245"/>
    </location>
</feature>
<evidence type="ECO:0000256" key="5">
    <source>
        <dbReference type="ARBA" id="ARBA00023136"/>
    </source>
</evidence>
<proteinExistence type="predicted"/>
<feature type="region of interest" description="Disordered" evidence="6">
    <location>
        <begin position="413"/>
        <end position="477"/>
    </location>
</feature>
<reference evidence="9" key="1">
    <citation type="journal article" date="2019" name="Int. J. Syst. Evol. Microbiol.">
        <title>The Global Catalogue of Microorganisms (GCM) 10K type strain sequencing project: providing services to taxonomists for standard genome sequencing and annotation.</title>
        <authorList>
            <consortium name="The Broad Institute Genomics Platform"/>
            <consortium name="The Broad Institute Genome Sequencing Center for Infectious Disease"/>
            <person name="Wu L."/>
            <person name="Ma J."/>
        </authorList>
    </citation>
    <scope>NUCLEOTIDE SEQUENCE [LARGE SCALE GENOMIC DNA]</scope>
    <source>
        <strain evidence="9">JCM 17441</strain>
    </source>
</reference>
<accession>A0ABP8DIA7</accession>